<gene>
    <name evidence="2" type="ORF">FOZ76_12535</name>
</gene>
<protein>
    <recommendedName>
        <fullName evidence="4">PH domain-containing protein</fullName>
    </recommendedName>
</protein>
<keyword evidence="1" id="KW-0472">Membrane</keyword>
<evidence type="ECO:0000256" key="1">
    <source>
        <dbReference type="SAM" id="Phobius"/>
    </source>
</evidence>
<sequence length="152" mass="17049">MSVRVSEAERAALLQELDPPVVGPAYRRVVKIAAWVVLAIITLQILAAAMSASQESLGTAFGFTVVFCYVGLALLAIAMQRSVVTIDEHGLRQTWIMRREVAWEDVQYVKFIPFPLGKRLMIFHRGRFTTLQAGSQAVEIAFARIALVYRRR</sequence>
<dbReference type="AlphaFoldDB" id="A0A556AMM5"/>
<evidence type="ECO:0000313" key="3">
    <source>
        <dbReference type="Proteomes" id="UP000318405"/>
    </source>
</evidence>
<evidence type="ECO:0008006" key="4">
    <source>
        <dbReference type="Google" id="ProtNLM"/>
    </source>
</evidence>
<name>A0A556AMM5_9BURK</name>
<keyword evidence="1" id="KW-1133">Transmembrane helix</keyword>
<organism evidence="2 3">
    <name type="scientific">Verticiella sediminum</name>
    <dbReference type="NCBI Taxonomy" id="1247510"/>
    <lineage>
        <taxon>Bacteria</taxon>
        <taxon>Pseudomonadati</taxon>
        <taxon>Pseudomonadota</taxon>
        <taxon>Betaproteobacteria</taxon>
        <taxon>Burkholderiales</taxon>
        <taxon>Alcaligenaceae</taxon>
        <taxon>Verticiella</taxon>
    </lineage>
</organism>
<dbReference type="Proteomes" id="UP000318405">
    <property type="component" value="Unassembled WGS sequence"/>
</dbReference>
<dbReference type="EMBL" id="VLTJ01000025">
    <property type="protein sequence ID" value="TSH94139.1"/>
    <property type="molecule type" value="Genomic_DNA"/>
</dbReference>
<dbReference type="OrthoDB" id="8703931at2"/>
<comment type="caution">
    <text evidence="2">The sequence shown here is derived from an EMBL/GenBank/DDBJ whole genome shotgun (WGS) entry which is preliminary data.</text>
</comment>
<dbReference type="RefSeq" id="WP_143948613.1">
    <property type="nucleotide sequence ID" value="NZ_BAABMB010000006.1"/>
</dbReference>
<proteinExistence type="predicted"/>
<feature type="transmembrane region" description="Helical" evidence="1">
    <location>
        <begin position="58"/>
        <end position="78"/>
    </location>
</feature>
<accession>A0A556AMM5</accession>
<feature type="transmembrane region" description="Helical" evidence="1">
    <location>
        <begin position="32"/>
        <end position="52"/>
    </location>
</feature>
<reference evidence="2 3" key="1">
    <citation type="submission" date="2019-07" db="EMBL/GenBank/DDBJ databases">
        <title>Qingshengfaniella alkalisoli gen. nov., sp. nov., isolated from saline soil.</title>
        <authorList>
            <person name="Xu L."/>
            <person name="Huang X.-X."/>
            <person name="Sun J.-Q."/>
        </authorList>
    </citation>
    <scope>NUCLEOTIDE SEQUENCE [LARGE SCALE GENOMIC DNA]</scope>
    <source>
        <strain evidence="2 3">DSM 27279</strain>
    </source>
</reference>
<keyword evidence="1" id="KW-0812">Transmembrane</keyword>
<keyword evidence="3" id="KW-1185">Reference proteome</keyword>
<evidence type="ECO:0000313" key="2">
    <source>
        <dbReference type="EMBL" id="TSH94139.1"/>
    </source>
</evidence>